<dbReference type="AlphaFoldDB" id="J9G7Y2"/>
<sequence>MCVVIRHFHCKTVIGEVIAAPACMYTWRDISLVVDCRHVIHRFLYGFRAEIQTCRGYRPVLDTPDIALDRYPRDSSRKVSYGRMLVLRILRPEEHCDPVILFLGQILQVGSLTRIGIPVKDEKDRSIHLHCCKVSQCLGLRYSIKDFRRQSCRHFGGIGVRMQYGHSAHFSFQTLKNPLEPACVLVTKRLHGSIGIRRYIQRSTLRSLRIELPDSLVQSTVIHRSHPQFIKPCKTVYLIRLVCKECGCHRSPFGTHQKQSVRAVRNRAEKTVLISYIDFW</sequence>
<gene>
    <name evidence="1" type="ORF">EVA_08521</name>
</gene>
<name>J9G7Y2_9ZZZZ</name>
<evidence type="ECO:0000313" key="1">
    <source>
        <dbReference type="EMBL" id="EJX03372.1"/>
    </source>
</evidence>
<protein>
    <submittedName>
        <fullName evidence="1">Uncharacterized protein</fullName>
    </submittedName>
</protein>
<comment type="caution">
    <text evidence="1">The sequence shown here is derived from an EMBL/GenBank/DDBJ whole genome shotgun (WGS) entry which is preliminary data.</text>
</comment>
<reference evidence="1" key="1">
    <citation type="journal article" date="2012" name="PLoS ONE">
        <title>Gene sets for utilization of primary and secondary nutrition supplies in the distal gut of endangered iberian lynx.</title>
        <authorList>
            <person name="Alcaide M."/>
            <person name="Messina E."/>
            <person name="Richter M."/>
            <person name="Bargiela R."/>
            <person name="Peplies J."/>
            <person name="Huws S.A."/>
            <person name="Newbold C.J."/>
            <person name="Golyshin P.N."/>
            <person name="Simon M.A."/>
            <person name="Lopez G."/>
            <person name="Yakimov M.M."/>
            <person name="Ferrer M."/>
        </authorList>
    </citation>
    <scope>NUCLEOTIDE SEQUENCE</scope>
</reference>
<accession>J9G7Y2</accession>
<proteinExistence type="predicted"/>
<organism evidence="1">
    <name type="scientific">gut metagenome</name>
    <dbReference type="NCBI Taxonomy" id="749906"/>
    <lineage>
        <taxon>unclassified sequences</taxon>
        <taxon>metagenomes</taxon>
        <taxon>organismal metagenomes</taxon>
    </lineage>
</organism>
<dbReference type="EMBL" id="AMCI01002192">
    <property type="protein sequence ID" value="EJX03372.1"/>
    <property type="molecule type" value="Genomic_DNA"/>
</dbReference>